<proteinExistence type="inferred from homology"/>
<accession>A0A1G2HYC5</accession>
<dbReference type="PANTHER" id="PTHR23321">
    <property type="entry name" value="RIBOSOMAL PROTEIN S15, BACTERIAL AND ORGANELLAR"/>
    <property type="match status" value="1"/>
</dbReference>
<keyword evidence="4 6" id="KW-0699">rRNA-binding</keyword>
<dbReference type="Gene3D" id="1.10.287.10">
    <property type="entry name" value="S15/NS1, RNA-binding"/>
    <property type="match status" value="1"/>
</dbReference>
<dbReference type="Proteomes" id="UP000178380">
    <property type="component" value="Unassembled WGS sequence"/>
</dbReference>
<evidence type="ECO:0000256" key="5">
    <source>
        <dbReference type="RuleBase" id="RU003919"/>
    </source>
</evidence>
<keyword evidence="2 4" id="KW-0687">Ribonucleoprotein</keyword>
<dbReference type="SUPFAM" id="SSF47060">
    <property type="entry name" value="S15/NS1 RNA-binding domain"/>
    <property type="match status" value="1"/>
</dbReference>
<evidence type="ECO:0000313" key="8">
    <source>
        <dbReference type="Proteomes" id="UP000178380"/>
    </source>
</evidence>
<comment type="similarity">
    <text evidence="4 5">Belongs to the universal ribosomal protein uS15 family.</text>
</comment>
<sequence>MIKKEKKLKLIKEHGINEKDTGSADVQIALLSEEIEALVLHLKEHPKDLHSKRGLIRMVVKRKKLLAYLQKKDEKRYKDIIKKIGLKK</sequence>
<keyword evidence="1 4" id="KW-0689">Ribosomal protein</keyword>
<dbReference type="InterPro" id="IPR009068">
    <property type="entry name" value="uS15_NS1_RNA-bd_sf"/>
</dbReference>
<dbReference type="HAMAP" id="MF_01343_B">
    <property type="entry name" value="Ribosomal_uS15_B"/>
    <property type="match status" value="1"/>
</dbReference>
<dbReference type="InterPro" id="IPR000589">
    <property type="entry name" value="Ribosomal_uS15"/>
</dbReference>
<comment type="subunit">
    <text evidence="3 4">Part of the 30S ribosomal subunit. Forms a bridge to the 50S subunit in the 70S ribosome, contacting the 23S rRNA.</text>
</comment>
<dbReference type="PROSITE" id="PS00362">
    <property type="entry name" value="RIBOSOMAL_S15"/>
    <property type="match status" value="1"/>
</dbReference>
<dbReference type="PANTHER" id="PTHR23321:SF26">
    <property type="entry name" value="SMALL RIBOSOMAL SUBUNIT PROTEIN US15M"/>
    <property type="match status" value="1"/>
</dbReference>
<dbReference type="STRING" id="1802205.A3C58_01930"/>
<dbReference type="GO" id="GO:0003735">
    <property type="term" value="F:structural constituent of ribosome"/>
    <property type="evidence" value="ECO:0007669"/>
    <property type="project" value="InterPro"/>
</dbReference>
<dbReference type="GO" id="GO:0006412">
    <property type="term" value="P:translation"/>
    <property type="evidence" value="ECO:0007669"/>
    <property type="project" value="UniProtKB-UniRule"/>
</dbReference>
<dbReference type="Pfam" id="PF00312">
    <property type="entry name" value="Ribosomal_S15"/>
    <property type="match status" value="1"/>
</dbReference>
<dbReference type="EMBL" id="MHOR01000007">
    <property type="protein sequence ID" value="OGZ67495.1"/>
    <property type="molecule type" value="Genomic_DNA"/>
</dbReference>
<protein>
    <recommendedName>
        <fullName evidence="4">Small ribosomal subunit protein uS15</fullName>
    </recommendedName>
</protein>
<dbReference type="NCBIfam" id="TIGR00952">
    <property type="entry name" value="S15_bact"/>
    <property type="match status" value="1"/>
</dbReference>
<dbReference type="GO" id="GO:0022627">
    <property type="term" value="C:cytosolic small ribosomal subunit"/>
    <property type="evidence" value="ECO:0007669"/>
    <property type="project" value="TreeGrafter"/>
</dbReference>
<dbReference type="SMART" id="SM01387">
    <property type="entry name" value="Ribosomal_S15"/>
    <property type="match status" value="1"/>
</dbReference>
<dbReference type="AlphaFoldDB" id="A0A1G2HYC5"/>
<evidence type="ECO:0000313" key="7">
    <source>
        <dbReference type="EMBL" id="OGZ67495.1"/>
    </source>
</evidence>
<keyword evidence="4 6" id="KW-0694">RNA-binding</keyword>
<comment type="function">
    <text evidence="4 6">One of the primary rRNA binding proteins, it binds directly to 16S rRNA where it helps nucleate assembly of the platform of the 30S subunit by binding and bridging several RNA helices of the 16S rRNA.</text>
</comment>
<dbReference type="InterPro" id="IPR005290">
    <property type="entry name" value="Ribosomal_uS15_bac-type"/>
</dbReference>
<organism evidence="7 8">
    <name type="scientific">Candidatus Staskawiczbacteria bacterium RIFCSPHIGHO2_02_FULL_34_10</name>
    <dbReference type="NCBI Taxonomy" id="1802205"/>
    <lineage>
        <taxon>Bacteria</taxon>
        <taxon>Candidatus Staskawicziibacteriota</taxon>
    </lineage>
</organism>
<evidence type="ECO:0000256" key="4">
    <source>
        <dbReference type="HAMAP-Rule" id="MF_01343"/>
    </source>
</evidence>
<evidence type="ECO:0000256" key="1">
    <source>
        <dbReference type="ARBA" id="ARBA00022980"/>
    </source>
</evidence>
<dbReference type="FunFam" id="1.10.287.10:FF:000002">
    <property type="entry name" value="30S ribosomal protein S15"/>
    <property type="match status" value="1"/>
</dbReference>
<comment type="function">
    <text evidence="4">Forms an intersubunit bridge (bridge B4) with the 23S rRNA of the 50S subunit in the ribosome.</text>
</comment>
<comment type="caution">
    <text evidence="7">The sequence shown here is derived from an EMBL/GenBank/DDBJ whole genome shotgun (WGS) entry which is preliminary data.</text>
</comment>
<dbReference type="CDD" id="cd00353">
    <property type="entry name" value="Ribosomal_S15p_S13e"/>
    <property type="match status" value="1"/>
</dbReference>
<gene>
    <name evidence="4" type="primary">rpsO</name>
    <name evidence="7" type="ORF">A3C58_01930</name>
</gene>
<name>A0A1G2HYC5_9BACT</name>
<evidence type="ECO:0000256" key="3">
    <source>
        <dbReference type="ARBA" id="ARBA00064542"/>
    </source>
</evidence>
<evidence type="ECO:0000256" key="6">
    <source>
        <dbReference type="RuleBase" id="RU004524"/>
    </source>
</evidence>
<reference evidence="7 8" key="1">
    <citation type="journal article" date="2016" name="Nat. Commun.">
        <title>Thousands of microbial genomes shed light on interconnected biogeochemical processes in an aquifer system.</title>
        <authorList>
            <person name="Anantharaman K."/>
            <person name="Brown C.T."/>
            <person name="Hug L.A."/>
            <person name="Sharon I."/>
            <person name="Castelle C.J."/>
            <person name="Probst A.J."/>
            <person name="Thomas B.C."/>
            <person name="Singh A."/>
            <person name="Wilkins M.J."/>
            <person name="Karaoz U."/>
            <person name="Brodie E.L."/>
            <person name="Williams K.H."/>
            <person name="Hubbard S.S."/>
            <person name="Banfield J.F."/>
        </authorList>
    </citation>
    <scope>NUCLEOTIDE SEQUENCE [LARGE SCALE GENOMIC DNA]</scope>
</reference>
<evidence type="ECO:0000256" key="2">
    <source>
        <dbReference type="ARBA" id="ARBA00023274"/>
    </source>
</evidence>
<dbReference type="GO" id="GO:0019843">
    <property type="term" value="F:rRNA binding"/>
    <property type="evidence" value="ECO:0007669"/>
    <property type="project" value="UniProtKB-UniRule"/>
</dbReference>